<comment type="caution">
    <text evidence="4">The sequence shown here is derived from an EMBL/GenBank/DDBJ whole genome shotgun (WGS) entry which is preliminary data.</text>
</comment>
<evidence type="ECO:0000256" key="1">
    <source>
        <dbReference type="SAM" id="SignalP"/>
    </source>
</evidence>
<dbReference type="EMBL" id="JABEQI010000005">
    <property type="protein sequence ID" value="MBB2186737.1"/>
    <property type="molecule type" value="Genomic_DNA"/>
</dbReference>
<evidence type="ECO:0000313" key="3">
    <source>
        <dbReference type="EMBL" id="MBB2186737.1"/>
    </source>
</evidence>
<keyword evidence="1" id="KW-0732">Signal</keyword>
<dbReference type="EMBL" id="QQAW01000005">
    <property type="protein sequence ID" value="RDI37851.1"/>
    <property type="molecule type" value="Genomic_DNA"/>
</dbReference>
<dbReference type="Proteomes" id="UP000562982">
    <property type="component" value="Unassembled WGS sequence"/>
</dbReference>
<dbReference type="Proteomes" id="UP000254958">
    <property type="component" value="Unassembled WGS sequence"/>
</dbReference>
<feature type="domain" description="DUF1868" evidence="2">
    <location>
        <begin position="37"/>
        <end position="147"/>
    </location>
</feature>
<name>A0A370G1W5_GLULI</name>
<dbReference type="Pfam" id="PF08975">
    <property type="entry name" value="2H-phosphodiest"/>
    <property type="match status" value="1"/>
</dbReference>
<accession>A0A370G1W5</accession>
<proteinExistence type="predicted"/>
<sequence>MAYTAPTTRRLVLSAIAGSLLPACSGRAATIPEVGRKFDASGTALPFHGNTIIIPLDHGSAAATLMATLHDALADSPIARQLALLPVSSFHMTVFEGVNDHDRTPQNWPAALPIDAPIATVTQYAARALTATPFDYPQPIVMRARDLSITDRGVRLNVTGFDDTQESAIRHLRDEIAARLAIHRPSHVRYGFHMSLAYTIAPLDPDARARTQARIDALLAEMPTERRALPLGAPRFCTYDDMLAFTPLFPLPRQS</sequence>
<evidence type="ECO:0000259" key="2">
    <source>
        <dbReference type="Pfam" id="PF08975"/>
    </source>
</evidence>
<evidence type="ECO:0000313" key="6">
    <source>
        <dbReference type="Proteomes" id="UP000562982"/>
    </source>
</evidence>
<keyword evidence="5" id="KW-1185">Reference proteome</keyword>
<dbReference type="InterPro" id="IPR009097">
    <property type="entry name" value="Cyclic_Pdiesterase"/>
</dbReference>
<protein>
    <submittedName>
        <fullName evidence="3">DUF1868 domain-containing protein</fullName>
    </submittedName>
</protein>
<feature type="chain" id="PRO_5044585241" evidence="1">
    <location>
        <begin position="29"/>
        <end position="255"/>
    </location>
</feature>
<evidence type="ECO:0000313" key="4">
    <source>
        <dbReference type="EMBL" id="RDI37851.1"/>
    </source>
</evidence>
<evidence type="ECO:0000313" key="5">
    <source>
        <dbReference type="Proteomes" id="UP000254958"/>
    </source>
</evidence>
<organism evidence="4 5">
    <name type="scientific">Gluconacetobacter liquefaciens</name>
    <name type="common">Acetobacter liquefaciens</name>
    <dbReference type="NCBI Taxonomy" id="89584"/>
    <lineage>
        <taxon>Bacteria</taxon>
        <taxon>Pseudomonadati</taxon>
        <taxon>Pseudomonadota</taxon>
        <taxon>Alphaproteobacteria</taxon>
        <taxon>Acetobacterales</taxon>
        <taxon>Acetobacteraceae</taxon>
        <taxon>Gluconacetobacter</taxon>
    </lineage>
</organism>
<reference evidence="4 5" key="1">
    <citation type="submission" date="2018-07" db="EMBL/GenBank/DDBJ databases">
        <title>Genomic Encyclopedia of Type Strains, Phase IV (KMG-IV): sequencing the most valuable type-strain genomes for metagenomic binning, comparative biology and taxonomic classification.</title>
        <authorList>
            <person name="Goeker M."/>
        </authorList>
    </citation>
    <scope>NUCLEOTIDE SEQUENCE [LARGE SCALE GENOMIC DNA]</scope>
    <source>
        <strain evidence="4 5">DSM 5603</strain>
    </source>
</reference>
<dbReference type="RefSeq" id="WP_114727587.1">
    <property type="nucleotide sequence ID" value="NZ_BJMI01000014.1"/>
</dbReference>
<feature type="signal peptide" evidence="1">
    <location>
        <begin position="1"/>
        <end position="28"/>
    </location>
</feature>
<dbReference type="SUPFAM" id="SSF55144">
    <property type="entry name" value="LigT-like"/>
    <property type="match status" value="1"/>
</dbReference>
<reference evidence="3 6" key="2">
    <citation type="submission" date="2020-04" db="EMBL/GenBank/DDBJ databases">
        <title>Description of novel Gluconacetobacter.</title>
        <authorList>
            <person name="Sombolestani A."/>
        </authorList>
    </citation>
    <scope>NUCLEOTIDE SEQUENCE [LARGE SCALE GENOMIC DNA]</scope>
    <source>
        <strain evidence="3 6">LMG 1382</strain>
    </source>
</reference>
<dbReference type="InterPro" id="IPR015069">
    <property type="entry name" value="2H-PEstase_DUF1868"/>
</dbReference>
<dbReference type="OrthoDB" id="151828at2"/>
<dbReference type="Gene3D" id="3.90.1140.10">
    <property type="entry name" value="Cyclic phosphodiesterase"/>
    <property type="match status" value="1"/>
</dbReference>
<dbReference type="AlphaFoldDB" id="A0A370G1W5"/>
<gene>
    <name evidence="4" type="ORF">C7453_105262</name>
    <name evidence="3" type="ORF">HLH32_10125</name>
</gene>